<name>A0AAD4DP78_9AGAM</name>
<comment type="caution">
    <text evidence="2">The sequence shown here is derived from an EMBL/GenBank/DDBJ whole genome shotgun (WGS) entry which is preliminary data.</text>
</comment>
<accession>A0AAD4DP78</accession>
<sequence length="426" mass="48659">MATELLFGSDCSLSPKLSPYPSGSPIIHFSLVEEIPYLPDVKESLLYKPDILQSPKSPSRVAYLRERSTKRHIPYPSRPSPLELRFANRVTGRVREPDFTSEQLQEKFANSHMIYVQKHEDAISSGLSRMSFDTLYKVFKAVLASHEAARHEVATSLWQVEYSERMTVFNQALHEENKNHLNLRDEQLKKIRNIFSEHERTEIDDDTNYIQAVYNDECEMLRTITTQAEIISKCLGSRAKRELLASTGEVPYLPCFVGASQNRDNITYVLRGGFTDAGTDTDTDSDIDFGEEEDRRSGVETTIQRGTNEAPDCRALPSLRYLRRQARSTLKGSECSEDLEVRAEARHEKAQWVVLKSKVKLGEKMEIYALEGLVDSGWMLLDGWRYRALKHGNARMARIAQESCASYRNSCGQYTEWCCEFVLSTP</sequence>
<proteinExistence type="predicted"/>
<organism evidence="2 3">
    <name type="scientific">Suillus fuscotomentosus</name>
    <dbReference type="NCBI Taxonomy" id="1912939"/>
    <lineage>
        <taxon>Eukaryota</taxon>
        <taxon>Fungi</taxon>
        <taxon>Dikarya</taxon>
        <taxon>Basidiomycota</taxon>
        <taxon>Agaricomycotina</taxon>
        <taxon>Agaricomycetes</taxon>
        <taxon>Agaricomycetidae</taxon>
        <taxon>Boletales</taxon>
        <taxon>Suillineae</taxon>
        <taxon>Suillaceae</taxon>
        <taxon>Suillus</taxon>
    </lineage>
</organism>
<keyword evidence="3" id="KW-1185">Reference proteome</keyword>
<dbReference type="EMBL" id="JABBWK010000197">
    <property type="protein sequence ID" value="KAG1887538.1"/>
    <property type="molecule type" value="Genomic_DNA"/>
</dbReference>
<dbReference type="AlphaFoldDB" id="A0AAD4DP78"/>
<gene>
    <name evidence="2" type="ORF">F5891DRAFT_988107</name>
</gene>
<protein>
    <submittedName>
        <fullName evidence="2">Uncharacterized protein</fullName>
    </submittedName>
</protein>
<evidence type="ECO:0000313" key="3">
    <source>
        <dbReference type="Proteomes" id="UP001195769"/>
    </source>
</evidence>
<reference evidence="2" key="1">
    <citation type="journal article" date="2020" name="New Phytol.">
        <title>Comparative genomics reveals dynamic genome evolution in host specialist ectomycorrhizal fungi.</title>
        <authorList>
            <person name="Lofgren L.A."/>
            <person name="Nguyen N.H."/>
            <person name="Vilgalys R."/>
            <person name="Ruytinx J."/>
            <person name="Liao H.L."/>
            <person name="Branco S."/>
            <person name="Kuo A."/>
            <person name="LaButti K."/>
            <person name="Lipzen A."/>
            <person name="Andreopoulos W."/>
            <person name="Pangilinan J."/>
            <person name="Riley R."/>
            <person name="Hundley H."/>
            <person name="Na H."/>
            <person name="Barry K."/>
            <person name="Grigoriev I.V."/>
            <person name="Stajich J.E."/>
            <person name="Kennedy P.G."/>
        </authorList>
    </citation>
    <scope>NUCLEOTIDE SEQUENCE</scope>
    <source>
        <strain evidence="2">FC203</strain>
    </source>
</reference>
<evidence type="ECO:0000313" key="2">
    <source>
        <dbReference type="EMBL" id="KAG1887538.1"/>
    </source>
</evidence>
<evidence type="ECO:0000256" key="1">
    <source>
        <dbReference type="SAM" id="MobiDB-lite"/>
    </source>
</evidence>
<dbReference type="RefSeq" id="XP_041216942.1">
    <property type="nucleotide sequence ID" value="XM_041377977.1"/>
</dbReference>
<dbReference type="Proteomes" id="UP001195769">
    <property type="component" value="Unassembled WGS sequence"/>
</dbReference>
<feature type="compositionally biased region" description="Acidic residues" evidence="1">
    <location>
        <begin position="280"/>
        <end position="292"/>
    </location>
</feature>
<feature type="region of interest" description="Disordered" evidence="1">
    <location>
        <begin position="280"/>
        <end position="299"/>
    </location>
</feature>
<dbReference type="GeneID" id="64672275"/>